<dbReference type="Pfam" id="PF13505">
    <property type="entry name" value="OMP_b-brl"/>
    <property type="match status" value="1"/>
</dbReference>
<evidence type="ECO:0000259" key="3">
    <source>
        <dbReference type="Pfam" id="PF13505"/>
    </source>
</evidence>
<reference evidence="4" key="1">
    <citation type="submission" date="2021-11" db="EMBL/GenBank/DDBJ databases">
        <title>Legionella maioricencis sp. nov., a new species isolated from hot water samples in Mallorca.</title>
        <authorList>
            <person name="Crespi S."/>
            <person name="Drasar V."/>
            <person name="Salva-Serra F."/>
            <person name="Jaen-Luchoro D."/>
            <person name="Pineiro-Iglesias B."/>
            <person name="Aliaga F."/>
            <person name="Fernandez-Juarez V."/>
            <person name="Coll G."/>
            <person name="Moore E.R.B."/>
            <person name="Bennasar-Figueras A."/>
        </authorList>
    </citation>
    <scope>NUCLEOTIDE SEQUENCE</scope>
    <source>
        <strain evidence="4">HCPI-6</strain>
    </source>
</reference>
<gene>
    <name evidence="4" type="ORF">LOX96_16820</name>
</gene>
<dbReference type="InterPro" id="IPR027385">
    <property type="entry name" value="Beta-barrel_OMP"/>
</dbReference>
<evidence type="ECO:0000313" key="4">
    <source>
        <dbReference type="EMBL" id="MCL9685766.1"/>
    </source>
</evidence>
<feature type="signal peptide" evidence="2">
    <location>
        <begin position="1"/>
        <end position="20"/>
    </location>
</feature>
<evidence type="ECO:0000256" key="1">
    <source>
        <dbReference type="ARBA" id="ARBA00022729"/>
    </source>
</evidence>
<feature type="chain" id="PRO_5040826875" evidence="2">
    <location>
        <begin position="21"/>
        <end position="250"/>
    </location>
</feature>
<dbReference type="RefSeq" id="WP_250424639.1">
    <property type="nucleotide sequence ID" value="NZ_JAJKBJ010000038.1"/>
</dbReference>
<organism evidence="4 5">
    <name type="scientific">Legionella maioricensis</name>
    <dbReference type="NCBI Taxonomy" id="2896528"/>
    <lineage>
        <taxon>Bacteria</taxon>
        <taxon>Pseudomonadati</taxon>
        <taxon>Pseudomonadota</taxon>
        <taxon>Gammaproteobacteria</taxon>
        <taxon>Legionellales</taxon>
        <taxon>Legionellaceae</taxon>
        <taxon>Legionella</taxon>
    </lineage>
</organism>
<feature type="domain" description="Outer membrane protein beta-barrel" evidence="3">
    <location>
        <begin position="7"/>
        <end position="223"/>
    </location>
</feature>
<dbReference type="EMBL" id="JAJKBJ010000038">
    <property type="protein sequence ID" value="MCL9685766.1"/>
    <property type="molecule type" value="Genomic_DNA"/>
</dbReference>
<dbReference type="Gene3D" id="2.40.160.20">
    <property type="match status" value="1"/>
</dbReference>
<sequence>MKTKLFIVIMLILFKTSIWASSQISQIYVKFGPDYFWSQSNDYFIKRINPIEGSLTPFITPGSLNDGNWAGNVAIGFTYPLTSIWKLNPEASYLSLGNYSKTFNPFISGPYESNDIINTFHSTMKGKVIAAVFNVEYLINSKYSVYVAPGLGVANIRTKNALNYQSSEDETNLLMVSNESRNNFSPQVSVGVKYALTSNFFFDLGVNYIGLGTIPFGTYSNDADYYTATKIAANNAHLWGPKLNIIYYFS</sequence>
<comment type="caution">
    <text evidence="4">The sequence shown here is derived from an EMBL/GenBank/DDBJ whole genome shotgun (WGS) entry which is preliminary data.</text>
</comment>
<proteinExistence type="predicted"/>
<dbReference type="AlphaFoldDB" id="A0A9X2D3C7"/>
<dbReference type="InterPro" id="IPR011250">
    <property type="entry name" value="OMP/PagP_B-barrel"/>
</dbReference>
<protein>
    <submittedName>
        <fullName evidence="4">Outer membrane beta-barrel protein</fullName>
    </submittedName>
</protein>
<dbReference type="SUPFAM" id="SSF56925">
    <property type="entry name" value="OMPA-like"/>
    <property type="match status" value="1"/>
</dbReference>
<accession>A0A9X2D3C7</accession>
<dbReference type="Proteomes" id="UP001139721">
    <property type="component" value="Unassembled WGS sequence"/>
</dbReference>
<keyword evidence="1 2" id="KW-0732">Signal</keyword>
<evidence type="ECO:0000313" key="5">
    <source>
        <dbReference type="Proteomes" id="UP001139721"/>
    </source>
</evidence>
<name>A0A9X2D3C7_9GAMM</name>
<evidence type="ECO:0000256" key="2">
    <source>
        <dbReference type="SAM" id="SignalP"/>
    </source>
</evidence>
<keyword evidence="5" id="KW-1185">Reference proteome</keyword>